<dbReference type="SUPFAM" id="SSF48092">
    <property type="entry name" value="Transcription factor STAT-4 N-domain"/>
    <property type="match status" value="1"/>
</dbReference>
<dbReference type="InterPro" id="IPR012345">
    <property type="entry name" value="STAT_TF_DNA-bd_N"/>
</dbReference>
<reference evidence="17" key="3">
    <citation type="submission" date="2015-06" db="UniProtKB">
        <authorList>
            <consortium name="EnsemblMetazoa"/>
        </authorList>
    </citation>
    <scope>IDENTIFICATION</scope>
</reference>
<evidence type="ECO:0000256" key="1">
    <source>
        <dbReference type="ARBA" id="ARBA00004123"/>
    </source>
</evidence>
<dbReference type="GO" id="GO:0005634">
    <property type="term" value="C:nucleus"/>
    <property type="evidence" value="ECO:0007669"/>
    <property type="project" value="UniProtKB-SubCell"/>
</dbReference>
<proteinExistence type="inferred from homology"/>
<evidence type="ECO:0000256" key="11">
    <source>
        <dbReference type="ARBA" id="ARBA00023242"/>
    </source>
</evidence>
<dbReference type="Gene3D" id="1.10.238.10">
    <property type="entry name" value="EF-hand"/>
    <property type="match status" value="1"/>
</dbReference>
<dbReference type="EMBL" id="AMQN01012521">
    <property type="status" value="NOT_ANNOTATED_CDS"/>
    <property type="molecule type" value="Genomic_DNA"/>
</dbReference>
<dbReference type="SUPFAM" id="SSF55550">
    <property type="entry name" value="SH2 domain"/>
    <property type="match status" value="1"/>
</dbReference>
<name>R7TJC3_CAPTE</name>
<comment type="subcellular location">
    <subcellularLocation>
        <location evidence="2 13">Cytoplasm</location>
    </subcellularLocation>
    <subcellularLocation>
        <location evidence="1 13">Nucleus</location>
    </subcellularLocation>
</comment>
<keyword evidence="6 12" id="KW-0727">SH2 domain</keyword>
<evidence type="ECO:0000256" key="13">
    <source>
        <dbReference type="RuleBase" id="RU046415"/>
    </source>
</evidence>
<evidence type="ECO:0000256" key="8">
    <source>
        <dbReference type="ARBA" id="ARBA00023125"/>
    </source>
</evidence>
<dbReference type="Pfam" id="PF02865">
    <property type="entry name" value="STAT_int"/>
    <property type="match status" value="1"/>
</dbReference>
<dbReference type="InterPro" id="IPR013799">
    <property type="entry name" value="STAT_TF_prot_interaction"/>
</dbReference>
<evidence type="ECO:0000256" key="12">
    <source>
        <dbReference type="PROSITE-ProRule" id="PRU00191"/>
    </source>
</evidence>
<evidence type="ECO:0000256" key="6">
    <source>
        <dbReference type="ARBA" id="ARBA00022999"/>
    </source>
</evidence>
<evidence type="ECO:0000313" key="16">
    <source>
        <dbReference type="EMBL" id="ELT93908.1"/>
    </source>
</evidence>
<evidence type="ECO:0000256" key="14">
    <source>
        <dbReference type="SAM" id="MobiDB-lite"/>
    </source>
</evidence>
<dbReference type="HOGENOM" id="CLU_015569_0_0_1"/>
<dbReference type="GO" id="GO:0003700">
    <property type="term" value="F:DNA-binding transcription factor activity"/>
    <property type="evidence" value="ECO:0007669"/>
    <property type="project" value="InterPro"/>
</dbReference>
<dbReference type="InterPro" id="IPR048988">
    <property type="entry name" value="STAT_linker"/>
</dbReference>
<feature type="region of interest" description="Disordered" evidence="14">
    <location>
        <begin position="399"/>
        <end position="418"/>
    </location>
</feature>
<feature type="domain" description="SH2" evidence="15">
    <location>
        <begin position="599"/>
        <end position="669"/>
    </location>
</feature>
<dbReference type="Proteomes" id="UP000014760">
    <property type="component" value="Unassembled WGS sequence"/>
</dbReference>
<dbReference type="GO" id="GO:0005737">
    <property type="term" value="C:cytoplasm"/>
    <property type="evidence" value="ECO:0007669"/>
    <property type="project" value="UniProtKB-SubCell"/>
</dbReference>
<evidence type="ECO:0000313" key="18">
    <source>
        <dbReference type="Proteomes" id="UP000014760"/>
    </source>
</evidence>
<dbReference type="STRING" id="283909.R7TJC3"/>
<dbReference type="InterPro" id="IPR036860">
    <property type="entry name" value="SH2_dom_sf"/>
</dbReference>
<dbReference type="Gene3D" id="1.20.1050.20">
    <property type="entry name" value="STAT transcription factor, all-alpha domain"/>
    <property type="match status" value="1"/>
</dbReference>
<dbReference type="OrthoDB" id="6140367at2759"/>
<evidence type="ECO:0000313" key="17">
    <source>
        <dbReference type="EnsemblMetazoa" id="CapteP215693"/>
    </source>
</evidence>
<evidence type="ECO:0000256" key="7">
    <source>
        <dbReference type="ARBA" id="ARBA00023015"/>
    </source>
</evidence>
<dbReference type="PROSITE" id="PS50001">
    <property type="entry name" value="SH2"/>
    <property type="match status" value="1"/>
</dbReference>
<evidence type="ECO:0000256" key="2">
    <source>
        <dbReference type="ARBA" id="ARBA00004496"/>
    </source>
</evidence>
<dbReference type="OMA" id="TMDEAYI"/>
<keyword evidence="4 13" id="KW-0963">Cytoplasm</keyword>
<keyword evidence="8 13" id="KW-0238">DNA-binding</keyword>
<dbReference type="SUPFAM" id="SSF47655">
    <property type="entry name" value="STAT"/>
    <property type="match status" value="1"/>
</dbReference>
<keyword evidence="7 13" id="KW-0805">Transcription regulation</keyword>
<keyword evidence="5 13" id="KW-0597">Phosphoprotein</keyword>
<reference evidence="18" key="1">
    <citation type="submission" date="2012-12" db="EMBL/GenBank/DDBJ databases">
        <authorList>
            <person name="Hellsten U."/>
            <person name="Grimwood J."/>
            <person name="Chapman J.A."/>
            <person name="Shapiro H."/>
            <person name="Aerts A."/>
            <person name="Otillar R.P."/>
            <person name="Terry A.Y."/>
            <person name="Boore J.L."/>
            <person name="Simakov O."/>
            <person name="Marletaz F."/>
            <person name="Cho S.-J."/>
            <person name="Edsinger-Gonzales E."/>
            <person name="Havlak P."/>
            <person name="Kuo D.-H."/>
            <person name="Larsson T."/>
            <person name="Lv J."/>
            <person name="Arendt D."/>
            <person name="Savage R."/>
            <person name="Osoegawa K."/>
            <person name="de Jong P."/>
            <person name="Lindberg D.R."/>
            <person name="Seaver E.C."/>
            <person name="Weisblat D.A."/>
            <person name="Putnam N.H."/>
            <person name="Grigoriev I.V."/>
            <person name="Rokhsar D.S."/>
        </authorList>
    </citation>
    <scope>NUCLEOTIDE SEQUENCE</scope>
    <source>
        <strain evidence="18">I ESC-2004</strain>
    </source>
</reference>
<dbReference type="CDD" id="cd14801">
    <property type="entry name" value="STAT_DBD"/>
    <property type="match status" value="1"/>
</dbReference>
<evidence type="ECO:0000259" key="15">
    <source>
        <dbReference type="PROSITE" id="PS50001"/>
    </source>
</evidence>
<accession>R7TJC3</accession>
<evidence type="ECO:0000256" key="5">
    <source>
        <dbReference type="ARBA" id="ARBA00022553"/>
    </source>
</evidence>
<dbReference type="Pfam" id="PF21354">
    <property type="entry name" value="STAT_linker"/>
    <property type="match status" value="1"/>
</dbReference>
<evidence type="ECO:0000256" key="3">
    <source>
        <dbReference type="ARBA" id="ARBA00005586"/>
    </source>
</evidence>
<dbReference type="InterPro" id="IPR036535">
    <property type="entry name" value="STAT_N_sf"/>
</dbReference>
<dbReference type="Gene3D" id="1.10.532.10">
    <property type="entry name" value="STAT transcription factor, N-terminal domain"/>
    <property type="match status" value="1"/>
</dbReference>
<dbReference type="InterPro" id="IPR001217">
    <property type="entry name" value="STAT"/>
</dbReference>
<dbReference type="EnsemblMetazoa" id="CapteT215693">
    <property type="protein sequence ID" value="CapteP215693"/>
    <property type="gene ID" value="CapteG215693"/>
</dbReference>
<dbReference type="PANTHER" id="PTHR11801">
    <property type="entry name" value="SIGNAL TRANSDUCER AND ACTIVATOR OF TRANSCRIPTION"/>
    <property type="match status" value="1"/>
</dbReference>
<dbReference type="SMART" id="SM00964">
    <property type="entry name" value="STAT_int"/>
    <property type="match status" value="1"/>
</dbReference>
<evidence type="ECO:0000256" key="4">
    <source>
        <dbReference type="ARBA" id="ARBA00022490"/>
    </source>
</evidence>
<dbReference type="InterPro" id="IPR000980">
    <property type="entry name" value="SH2"/>
</dbReference>
<organism evidence="16">
    <name type="scientific">Capitella teleta</name>
    <name type="common">Polychaete worm</name>
    <dbReference type="NCBI Taxonomy" id="283909"/>
    <lineage>
        <taxon>Eukaryota</taxon>
        <taxon>Metazoa</taxon>
        <taxon>Spiralia</taxon>
        <taxon>Lophotrochozoa</taxon>
        <taxon>Annelida</taxon>
        <taxon>Polychaeta</taxon>
        <taxon>Sedentaria</taxon>
        <taxon>Scolecida</taxon>
        <taxon>Capitellidae</taxon>
        <taxon>Capitella</taxon>
    </lineage>
</organism>
<comment type="similarity">
    <text evidence="3 13">Belongs to the transcription factor STAT family.</text>
</comment>
<dbReference type="Pfam" id="PF02864">
    <property type="entry name" value="STAT_bind"/>
    <property type="match status" value="1"/>
</dbReference>
<dbReference type="GO" id="GO:0003677">
    <property type="term" value="F:DNA binding"/>
    <property type="evidence" value="ECO:0007669"/>
    <property type="project" value="UniProtKB-KW"/>
</dbReference>
<dbReference type="GO" id="GO:0007165">
    <property type="term" value="P:signal transduction"/>
    <property type="evidence" value="ECO:0007669"/>
    <property type="project" value="InterPro"/>
</dbReference>
<reference evidence="16 18" key="2">
    <citation type="journal article" date="2013" name="Nature">
        <title>Insights into bilaterian evolution from three spiralian genomes.</title>
        <authorList>
            <person name="Simakov O."/>
            <person name="Marletaz F."/>
            <person name="Cho S.J."/>
            <person name="Edsinger-Gonzales E."/>
            <person name="Havlak P."/>
            <person name="Hellsten U."/>
            <person name="Kuo D.H."/>
            <person name="Larsson T."/>
            <person name="Lv J."/>
            <person name="Arendt D."/>
            <person name="Savage R."/>
            <person name="Osoegawa K."/>
            <person name="de Jong P."/>
            <person name="Grimwood J."/>
            <person name="Chapman J.A."/>
            <person name="Shapiro H."/>
            <person name="Aerts A."/>
            <person name="Otillar R.P."/>
            <person name="Terry A.Y."/>
            <person name="Boore J.L."/>
            <person name="Grigoriev I.V."/>
            <person name="Lindberg D.R."/>
            <person name="Seaver E.C."/>
            <person name="Weisblat D.A."/>
            <person name="Putnam N.H."/>
            <person name="Rokhsar D.S."/>
        </authorList>
    </citation>
    <scope>NUCLEOTIDE SEQUENCE</scope>
    <source>
        <strain evidence="16 18">I ESC-2004</strain>
    </source>
</reference>
<keyword evidence="9 13" id="KW-0010">Activator</keyword>
<evidence type="ECO:0000256" key="10">
    <source>
        <dbReference type="ARBA" id="ARBA00023163"/>
    </source>
</evidence>
<evidence type="ECO:0000256" key="9">
    <source>
        <dbReference type="ARBA" id="ARBA00023159"/>
    </source>
</evidence>
<dbReference type="AlphaFoldDB" id="R7TJC3"/>
<keyword evidence="11 13" id="KW-0539">Nucleus</keyword>
<dbReference type="SUPFAM" id="SSF49417">
    <property type="entry name" value="p53-like transcription factors"/>
    <property type="match status" value="1"/>
</dbReference>
<sequence length="887" mass="100565">MAQWDKIAQLSKSETNISRQIISLLEHCQIPINIRQIFAGWIEEQPWAEFENEEHENQCEPNVLKELLSKISQREQAPGGDVAEIALLADGRRKLIVIIRNNCTIHCNKCVYLQDTYGTSSRFFAKNMKHCLESERLVIESLNQDPDMKRKRPIKSNIAVEDPQIQQRIAMMQEKISGLDAMIRNLDHCQEVSHLNLQELTEKKVSAEREGNQIIADQLVSKIRDITVRIYNERKELCEQCLVPLASEVAHLVLSIWEEIADFKQKQKLSITCLDKPKEGAIEILDKHCESGSVFMINLLRALENTQMIFRKNTFNDDPPLKLLQKVIEELNSYIKEHINRCFIVCKDVPNQILKVGGGKTTAFRMSVRLLGGCGLNPSASPIVSATLYSEKDLALLEDANHKGGPPKPMGVVSNGKDKSMEKRPMVANFTALRLEKVNRPDKGRNEDLVTSYKYGIMFRTSINVMNNTHNIKATSLPLVLVSQTSQDCMAKGTLIWDAAFSKPTRLPFEVASEVEWTGVKAVLNALWKEHTGRGLDENHFLFIARLIFKDPLRTNFENQMITEKQLIRDKMPSSQGFSFWKWNWAYMNLCRDHIKREWQDGLVCGFISKQDAKERLQNEPVGSFLIRFSESSIESCQKADFYGYLTVAVLEVDPVTTKNRVFFLKDHLTPEDLAKYDLVMILNAFEVEDFMNPGVMKRLLNGLYPNVTIPFEERFHSYLANKRESLKDSGYVHASLKLEISLTDDKTRARRESFNPMSPSVSSMNSYNPQSPLSAVSMDNPGTPQGVGMLTGSPIGSRDLDSQNSFTERPMVSQMLTTDLPEFGTIDSNLLQFGNSFMQQGADNGIVQELSNMGIEGFVNSQDDMGQLIGAHGQESMDGGRTFRRL</sequence>
<keyword evidence="10 13" id="KW-0804">Transcription</keyword>
<dbReference type="EMBL" id="KB309575">
    <property type="protein sequence ID" value="ELT93908.1"/>
    <property type="molecule type" value="Genomic_DNA"/>
</dbReference>
<dbReference type="InterPro" id="IPR008967">
    <property type="entry name" value="p53-like_TF_DNA-bd_sf"/>
</dbReference>
<dbReference type="Gene3D" id="3.30.505.10">
    <property type="entry name" value="SH2 domain"/>
    <property type="match status" value="1"/>
</dbReference>
<protein>
    <recommendedName>
        <fullName evidence="13">Signal transducer and activator of transcription</fullName>
    </recommendedName>
</protein>
<keyword evidence="18" id="KW-1185">Reference proteome</keyword>
<dbReference type="Gene3D" id="2.60.40.630">
    <property type="entry name" value="STAT transcription factor, DNA-binding domain"/>
    <property type="match status" value="1"/>
</dbReference>
<gene>
    <name evidence="16" type="ORF">CAPTEDRAFT_215693</name>
</gene>
<dbReference type="InterPro" id="IPR015988">
    <property type="entry name" value="STAT_TF_CC"/>
</dbReference>
<dbReference type="Pfam" id="PF00017">
    <property type="entry name" value="SH2"/>
    <property type="match status" value="1"/>
</dbReference>
<dbReference type="InterPro" id="IPR013801">
    <property type="entry name" value="STAT_TF_DNA-bd"/>
</dbReference>